<gene>
    <name evidence="1" type="ORF">ACIGXA_31135</name>
</gene>
<evidence type="ECO:0000313" key="2">
    <source>
        <dbReference type="Proteomes" id="UP001614394"/>
    </source>
</evidence>
<dbReference type="Proteomes" id="UP001614394">
    <property type="component" value="Unassembled WGS sequence"/>
</dbReference>
<accession>A0ABW8CEV4</accession>
<dbReference type="Gene3D" id="3.40.50.150">
    <property type="entry name" value="Vaccinia Virus protein VP39"/>
    <property type="match status" value="1"/>
</dbReference>
<dbReference type="Pfam" id="PF13489">
    <property type="entry name" value="Methyltransf_23"/>
    <property type="match status" value="1"/>
</dbReference>
<dbReference type="GO" id="GO:0008168">
    <property type="term" value="F:methyltransferase activity"/>
    <property type="evidence" value="ECO:0007669"/>
    <property type="project" value="UniProtKB-KW"/>
</dbReference>
<dbReference type="SUPFAM" id="SSF53335">
    <property type="entry name" value="S-adenosyl-L-methionine-dependent methyltransferases"/>
    <property type="match status" value="1"/>
</dbReference>
<keyword evidence="2" id="KW-1185">Reference proteome</keyword>
<reference evidence="1 2" key="1">
    <citation type="submission" date="2024-10" db="EMBL/GenBank/DDBJ databases">
        <title>The Natural Products Discovery Center: Release of the First 8490 Sequenced Strains for Exploring Actinobacteria Biosynthetic Diversity.</title>
        <authorList>
            <person name="Kalkreuter E."/>
            <person name="Kautsar S.A."/>
            <person name="Yang D."/>
            <person name="Bader C.D."/>
            <person name="Teijaro C.N."/>
            <person name="Fluegel L."/>
            <person name="Davis C.M."/>
            <person name="Simpson J.R."/>
            <person name="Lauterbach L."/>
            <person name="Steele A.D."/>
            <person name="Gui C."/>
            <person name="Meng S."/>
            <person name="Li G."/>
            <person name="Viehrig K."/>
            <person name="Ye F."/>
            <person name="Su P."/>
            <person name="Kiefer A.F."/>
            <person name="Nichols A."/>
            <person name="Cepeda A.J."/>
            <person name="Yan W."/>
            <person name="Fan B."/>
            <person name="Jiang Y."/>
            <person name="Adhikari A."/>
            <person name="Zheng C.-J."/>
            <person name="Schuster L."/>
            <person name="Cowan T.M."/>
            <person name="Smanski M.J."/>
            <person name="Chevrette M.G."/>
            <person name="De Carvalho L.P.S."/>
            <person name="Shen B."/>
        </authorList>
    </citation>
    <scope>NUCLEOTIDE SEQUENCE [LARGE SCALE GENOMIC DNA]</scope>
    <source>
        <strain evidence="1 2">NPDC053399</strain>
    </source>
</reference>
<dbReference type="InterPro" id="IPR029063">
    <property type="entry name" value="SAM-dependent_MTases_sf"/>
</dbReference>
<organism evidence="1 2">
    <name type="scientific">Streptomyces fildesensis</name>
    <dbReference type="NCBI Taxonomy" id="375757"/>
    <lineage>
        <taxon>Bacteria</taxon>
        <taxon>Bacillati</taxon>
        <taxon>Actinomycetota</taxon>
        <taxon>Actinomycetes</taxon>
        <taxon>Kitasatosporales</taxon>
        <taxon>Streptomycetaceae</taxon>
        <taxon>Streptomyces</taxon>
    </lineage>
</organism>
<sequence>MGRVETIAGAMAAAVGHLGVQRDQTRFRLGLVDGWGIPAGASVLEVGCGQGDMTAVLADAVGPGGRVVAVDIAEPSYGSPVTLGESAAFLAAGPLGSRIDIRFGVDVLDEATSFPDDEFDYVVLSHCSWYFASLDQLLRTLTRVRPWARRLCFSEWDLRPRGVEQLPHLLAVLVQGHVEAVGARGEGNVRTPFSHEALLRILAEAGWRVASELDVDTTGLQDADWEVDAARRMAGSDERFAELSPLAREFLISQLDVLGSLAKSKGNEPLPSYALTADRA</sequence>
<comment type="caution">
    <text evidence="1">The sequence shown here is derived from an EMBL/GenBank/DDBJ whole genome shotgun (WGS) entry which is preliminary data.</text>
</comment>
<keyword evidence="1" id="KW-0489">Methyltransferase</keyword>
<proteinExistence type="predicted"/>
<name>A0ABW8CEV4_9ACTN</name>
<dbReference type="EMBL" id="JBITYG010000010">
    <property type="protein sequence ID" value="MFI9104969.1"/>
    <property type="molecule type" value="Genomic_DNA"/>
</dbReference>
<dbReference type="EC" id="2.1.1.-" evidence="1"/>
<dbReference type="RefSeq" id="WP_399655654.1">
    <property type="nucleotide sequence ID" value="NZ_JBITYG010000010.1"/>
</dbReference>
<protein>
    <submittedName>
        <fullName evidence="1">Class I SAM-dependent methyltransferase</fullName>
        <ecNumber evidence="1">2.1.1.-</ecNumber>
    </submittedName>
</protein>
<dbReference type="GO" id="GO:0032259">
    <property type="term" value="P:methylation"/>
    <property type="evidence" value="ECO:0007669"/>
    <property type="project" value="UniProtKB-KW"/>
</dbReference>
<dbReference type="CDD" id="cd02440">
    <property type="entry name" value="AdoMet_MTases"/>
    <property type="match status" value="1"/>
</dbReference>
<evidence type="ECO:0000313" key="1">
    <source>
        <dbReference type="EMBL" id="MFI9104969.1"/>
    </source>
</evidence>
<keyword evidence="1" id="KW-0808">Transferase</keyword>